<gene>
    <name evidence="2" type="ORF">KGM_203544</name>
</gene>
<evidence type="ECO:0000313" key="3">
    <source>
        <dbReference type="Proteomes" id="UP000007151"/>
    </source>
</evidence>
<protein>
    <submittedName>
        <fullName evidence="2">Uncharacterized protein</fullName>
    </submittedName>
</protein>
<accession>A0A212ELJ0</accession>
<evidence type="ECO:0000256" key="1">
    <source>
        <dbReference type="SAM" id="MobiDB-lite"/>
    </source>
</evidence>
<dbReference type="KEGG" id="dpl:KGM_203544"/>
<name>A0A212ELJ0_DANPL</name>
<organism evidence="2 3">
    <name type="scientific">Danaus plexippus plexippus</name>
    <dbReference type="NCBI Taxonomy" id="278856"/>
    <lineage>
        <taxon>Eukaryota</taxon>
        <taxon>Metazoa</taxon>
        <taxon>Ecdysozoa</taxon>
        <taxon>Arthropoda</taxon>
        <taxon>Hexapoda</taxon>
        <taxon>Insecta</taxon>
        <taxon>Pterygota</taxon>
        <taxon>Neoptera</taxon>
        <taxon>Endopterygota</taxon>
        <taxon>Lepidoptera</taxon>
        <taxon>Glossata</taxon>
        <taxon>Ditrysia</taxon>
        <taxon>Papilionoidea</taxon>
        <taxon>Nymphalidae</taxon>
        <taxon>Danainae</taxon>
        <taxon>Danaini</taxon>
        <taxon>Danaina</taxon>
        <taxon>Danaus</taxon>
        <taxon>Danaus</taxon>
    </lineage>
</organism>
<dbReference type="EMBL" id="AGBW02014044">
    <property type="protein sequence ID" value="OWR42356.1"/>
    <property type="molecule type" value="Genomic_DNA"/>
</dbReference>
<feature type="region of interest" description="Disordered" evidence="1">
    <location>
        <begin position="103"/>
        <end position="126"/>
    </location>
</feature>
<comment type="caution">
    <text evidence="2">The sequence shown here is derived from an EMBL/GenBank/DDBJ whole genome shotgun (WGS) entry which is preliminary data.</text>
</comment>
<dbReference type="InParanoid" id="A0A212ELJ0"/>
<proteinExistence type="predicted"/>
<evidence type="ECO:0000313" key="2">
    <source>
        <dbReference type="EMBL" id="OWR42356.1"/>
    </source>
</evidence>
<reference evidence="2 3" key="1">
    <citation type="journal article" date="2011" name="Cell">
        <title>The monarch butterfly genome yields insights into long-distance migration.</title>
        <authorList>
            <person name="Zhan S."/>
            <person name="Merlin C."/>
            <person name="Boore J.L."/>
            <person name="Reppert S.M."/>
        </authorList>
    </citation>
    <scope>NUCLEOTIDE SEQUENCE [LARGE SCALE GENOMIC DNA]</scope>
    <source>
        <strain evidence="2">F-2</strain>
    </source>
</reference>
<dbReference type="AlphaFoldDB" id="A0A212ELJ0"/>
<keyword evidence="3" id="KW-1185">Reference proteome</keyword>
<dbReference type="Proteomes" id="UP000007151">
    <property type="component" value="Unassembled WGS sequence"/>
</dbReference>
<sequence length="126" mass="14382">MARIRRQQYLLLRVLDCASVAVVEIFNRATQLVRRDATAISSMIMRGLATSRRSPGVYLRSVNGGQASGSRTDNRTDTNIFTHGNRLRRQLAVKRRPRHWLNNRQVSKATPTKLEREFGPWHPVSG</sequence>